<evidence type="ECO:0000256" key="4">
    <source>
        <dbReference type="ARBA" id="ARBA00022833"/>
    </source>
</evidence>
<dbReference type="GO" id="GO:0005634">
    <property type="term" value="C:nucleus"/>
    <property type="evidence" value="ECO:0007669"/>
    <property type="project" value="TreeGrafter"/>
</dbReference>
<reference evidence="10" key="1">
    <citation type="journal article" date="2023" name="G3 (Bethesda)">
        <title>A reference genome for the long-term kleptoplast-retaining sea slug Elysia crispata morphotype clarki.</title>
        <authorList>
            <person name="Eastman K.E."/>
            <person name="Pendleton A.L."/>
            <person name="Shaikh M.A."/>
            <person name="Suttiyut T."/>
            <person name="Ogas R."/>
            <person name="Tomko P."/>
            <person name="Gavelis G."/>
            <person name="Widhalm J.R."/>
            <person name="Wisecaver J.H."/>
        </authorList>
    </citation>
    <scope>NUCLEOTIDE SEQUENCE</scope>
    <source>
        <strain evidence="10">ECLA1</strain>
    </source>
</reference>
<organism evidence="10 11">
    <name type="scientific">Elysia crispata</name>
    <name type="common">lettuce slug</name>
    <dbReference type="NCBI Taxonomy" id="231223"/>
    <lineage>
        <taxon>Eukaryota</taxon>
        <taxon>Metazoa</taxon>
        <taxon>Spiralia</taxon>
        <taxon>Lophotrochozoa</taxon>
        <taxon>Mollusca</taxon>
        <taxon>Gastropoda</taxon>
        <taxon>Heterobranchia</taxon>
        <taxon>Euthyneura</taxon>
        <taxon>Panpulmonata</taxon>
        <taxon>Sacoglossa</taxon>
        <taxon>Placobranchoidea</taxon>
        <taxon>Plakobranchidae</taxon>
        <taxon>Elysia</taxon>
    </lineage>
</organism>
<keyword evidence="8" id="KW-1133">Transmembrane helix</keyword>
<dbReference type="SMART" id="SM00355">
    <property type="entry name" value="ZnF_C2H2"/>
    <property type="match status" value="2"/>
</dbReference>
<evidence type="ECO:0000256" key="8">
    <source>
        <dbReference type="SAM" id="Phobius"/>
    </source>
</evidence>
<dbReference type="PROSITE" id="PS50157">
    <property type="entry name" value="ZINC_FINGER_C2H2_2"/>
    <property type="match status" value="2"/>
</dbReference>
<dbReference type="GO" id="GO:0010468">
    <property type="term" value="P:regulation of gene expression"/>
    <property type="evidence" value="ECO:0007669"/>
    <property type="project" value="TreeGrafter"/>
</dbReference>
<dbReference type="InterPro" id="IPR013087">
    <property type="entry name" value="Znf_C2H2_type"/>
</dbReference>
<dbReference type="Proteomes" id="UP001283361">
    <property type="component" value="Unassembled WGS sequence"/>
</dbReference>
<dbReference type="AlphaFoldDB" id="A0AAE1DN66"/>
<feature type="domain" description="C2H2-type" evidence="9">
    <location>
        <begin position="78"/>
        <end position="105"/>
    </location>
</feature>
<keyword evidence="1" id="KW-0479">Metal-binding</keyword>
<dbReference type="InterPro" id="IPR036236">
    <property type="entry name" value="Znf_C2H2_sf"/>
</dbReference>
<comment type="caution">
    <text evidence="10">The sequence shown here is derived from an EMBL/GenBank/DDBJ whole genome shotgun (WGS) entry which is preliminary data.</text>
</comment>
<evidence type="ECO:0000256" key="7">
    <source>
        <dbReference type="SAM" id="MobiDB-lite"/>
    </source>
</evidence>
<feature type="transmembrane region" description="Helical" evidence="8">
    <location>
        <begin position="20"/>
        <end position="39"/>
    </location>
</feature>
<evidence type="ECO:0000256" key="1">
    <source>
        <dbReference type="ARBA" id="ARBA00022723"/>
    </source>
</evidence>
<evidence type="ECO:0000256" key="6">
    <source>
        <dbReference type="SAM" id="Coils"/>
    </source>
</evidence>
<feature type="compositionally biased region" description="Basic residues" evidence="7">
    <location>
        <begin position="303"/>
        <end position="314"/>
    </location>
</feature>
<dbReference type="InterPro" id="IPR050688">
    <property type="entry name" value="Zinc_finger/UBP_domain"/>
</dbReference>
<evidence type="ECO:0000313" key="10">
    <source>
        <dbReference type="EMBL" id="KAK3776956.1"/>
    </source>
</evidence>
<dbReference type="PANTHER" id="PTHR24403:SF67">
    <property type="entry name" value="FI01116P-RELATED"/>
    <property type="match status" value="1"/>
</dbReference>
<feature type="compositionally biased region" description="Basic and acidic residues" evidence="7">
    <location>
        <begin position="293"/>
        <end position="302"/>
    </location>
</feature>
<proteinExistence type="predicted"/>
<keyword evidence="11" id="KW-1185">Reference proteome</keyword>
<gene>
    <name evidence="10" type="ORF">RRG08_022751</name>
</gene>
<dbReference type="SUPFAM" id="SSF57667">
    <property type="entry name" value="beta-beta-alpha zinc fingers"/>
    <property type="match status" value="1"/>
</dbReference>
<dbReference type="EMBL" id="JAWDGP010003159">
    <property type="protein sequence ID" value="KAK3776956.1"/>
    <property type="molecule type" value="Genomic_DNA"/>
</dbReference>
<evidence type="ECO:0000313" key="11">
    <source>
        <dbReference type="Proteomes" id="UP001283361"/>
    </source>
</evidence>
<feature type="region of interest" description="Disordered" evidence="7">
    <location>
        <begin position="267"/>
        <end position="317"/>
    </location>
</feature>
<feature type="coiled-coil region" evidence="6">
    <location>
        <begin position="850"/>
        <end position="912"/>
    </location>
</feature>
<dbReference type="PROSITE" id="PS00028">
    <property type="entry name" value="ZINC_FINGER_C2H2_1"/>
    <property type="match status" value="1"/>
</dbReference>
<dbReference type="GO" id="GO:0008270">
    <property type="term" value="F:zinc ion binding"/>
    <property type="evidence" value="ECO:0007669"/>
    <property type="project" value="UniProtKB-KW"/>
</dbReference>
<dbReference type="Pfam" id="PF00096">
    <property type="entry name" value="zf-C2H2"/>
    <property type="match status" value="1"/>
</dbReference>
<evidence type="ECO:0000256" key="5">
    <source>
        <dbReference type="PROSITE-ProRule" id="PRU00042"/>
    </source>
</evidence>
<keyword evidence="8" id="KW-0812">Transmembrane</keyword>
<name>A0AAE1DN66_9GAST</name>
<feature type="region of interest" description="Disordered" evidence="7">
    <location>
        <begin position="775"/>
        <end position="796"/>
    </location>
</feature>
<accession>A0AAE1DN66</accession>
<keyword evidence="2" id="KW-0677">Repeat</keyword>
<evidence type="ECO:0000256" key="2">
    <source>
        <dbReference type="ARBA" id="ARBA00022737"/>
    </source>
</evidence>
<keyword evidence="3 5" id="KW-0863">Zinc-finger</keyword>
<dbReference type="PANTHER" id="PTHR24403">
    <property type="entry name" value="ZINC FINGER PROTEIN"/>
    <property type="match status" value="1"/>
</dbReference>
<evidence type="ECO:0000259" key="9">
    <source>
        <dbReference type="PROSITE" id="PS50157"/>
    </source>
</evidence>
<keyword evidence="4" id="KW-0862">Zinc</keyword>
<sequence>MRFGFGFGFDCPCAKTRPVYIYFGAFFAGATAVSATQIWCHHRQMQPRHTGATRYRQLQPNIDNRNSRHAEAATTMEHTCGTCERQFRRKAELDRHTKRQTPCKPPAYTCSRCGKGFASYQTLWRHKKTLHGEQAHTPRVADIATEQVQTLRAAVEQPETPRVADTAAECEAQDQQAECVAQDQQGEDNAAILRDCIEHTQTDTDRILELEAVYDDLAELQRATIRKLLERCAEAERAKDDAKQARRMAQESLEVLEERLRRIATLESQNEQQRESLAEAQSARLVLSDSEQQENRPADTRVGKKRARGKKKVSGVRIRPTKANADASWDDFGFRACPIFRVDILAADEEGVELGPLRCYTKDADASTILAASKRPTLLHPDGPNPETLLPSSAAVSWVPEIAEGRTISTLSTRNREKCLQEIRDAASAEDWRRRAWKWLEAGRQLHEEEQRRRAEELDRIAQLVAAGRQYAEKSRETAIDVGTALGVGGTGKVADLAAGRRWVVLGFRRAAQQGADAQPWRKNPRVVLRDAADPDAVAEVVWATKGLGAILDGCADLFESKTDNRQGRTTYWLPPAGRLARLEIEIEPTRVFRSRDGRQISWNPIRVVAAPDPQRLAALQVLAEKEQEHRAIEVAHQEAEQRATLLEVPAPKPMDTTKAIDLPPGEYICRRYASTTFCGAPRTLLFLVPTGENGEPTTDIETPTYGYFLEKEVGTLGGVIGVAKGARTPALQPGRGADNAAKEKGLPGLCRCGILWELGGKETLSGNSYATQARIVPGTGPGNPLPPRPAAGGRGKEALWYRDDETLQDLAELSAAARSGKLRCLASAPLAGPPDAGALASGSRVEPTVVDFYNRLDRLEARVEEASRLLVQALAQLPKDDDSDLLEELLADEQQEIAEQLRETRHEQAETRMDLQKVGQVVETAQNWAYISIAAVFVWKVVAVTWNRFTPPTPRQESQPQKPPQAGSLALLQEAERAIPGDPFYMV</sequence>
<feature type="domain" description="C2H2-type" evidence="9">
    <location>
        <begin position="108"/>
        <end position="136"/>
    </location>
</feature>
<keyword evidence="6" id="KW-0175">Coiled coil</keyword>
<evidence type="ECO:0000256" key="3">
    <source>
        <dbReference type="ARBA" id="ARBA00022771"/>
    </source>
</evidence>
<dbReference type="Gene3D" id="3.30.160.60">
    <property type="entry name" value="Classic Zinc Finger"/>
    <property type="match status" value="1"/>
</dbReference>
<protein>
    <recommendedName>
        <fullName evidence="9">C2H2-type domain-containing protein</fullName>
    </recommendedName>
</protein>
<keyword evidence="8" id="KW-0472">Membrane</keyword>